<evidence type="ECO:0000313" key="10">
    <source>
        <dbReference type="Proteomes" id="UP001430172"/>
    </source>
</evidence>
<keyword evidence="2" id="KW-1003">Cell membrane</keyword>
<dbReference type="InterPro" id="IPR003838">
    <property type="entry name" value="ABC3_permease_C"/>
</dbReference>
<dbReference type="Proteomes" id="UP001430172">
    <property type="component" value="Unassembled WGS sequence"/>
</dbReference>
<accession>A0ABS2CGU5</accession>
<dbReference type="PANTHER" id="PTHR30572">
    <property type="entry name" value="MEMBRANE COMPONENT OF TRANSPORTER-RELATED"/>
    <property type="match status" value="1"/>
</dbReference>
<evidence type="ECO:0000256" key="6">
    <source>
        <dbReference type="ARBA" id="ARBA00038076"/>
    </source>
</evidence>
<organism evidence="9 10">
    <name type="scientific">Phycicoccus sonneratiae</name>
    <dbReference type="NCBI Taxonomy" id="2807628"/>
    <lineage>
        <taxon>Bacteria</taxon>
        <taxon>Bacillati</taxon>
        <taxon>Actinomycetota</taxon>
        <taxon>Actinomycetes</taxon>
        <taxon>Micrococcales</taxon>
        <taxon>Intrasporangiaceae</taxon>
        <taxon>Phycicoccus</taxon>
    </lineage>
</organism>
<feature type="transmembrane region" description="Helical" evidence="7">
    <location>
        <begin position="1010"/>
        <end position="1029"/>
    </location>
</feature>
<keyword evidence="3 7" id="KW-0812">Transmembrane</keyword>
<dbReference type="RefSeq" id="WP_204129573.1">
    <property type="nucleotide sequence ID" value="NZ_JAFDVD010000003.1"/>
</dbReference>
<evidence type="ECO:0000313" key="9">
    <source>
        <dbReference type="EMBL" id="MBM6399095.1"/>
    </source>
</evidence>
<evidence type="ECO:0000256" key="7">
    <source>
        <dbReference type="SAM" id="Phobius"/>
    </source>
</evidence>
<dbReference type="EMBL" id="JAFDVD010000003">
    <property type="protein sequence ID" value="MBM6399095.1"/>
    <property type="molecule type" value="Genomic_DNA"/>
</dbReference>
<proteinExistence type="inferred from homology"/>
<evidence type="ECO:0000256" key="5">
    <source>
        <dbReference type="ARBA" id="ARBA00023136"/>
    </source>
</evidence>
<name>A0ABS2CGU5_9MICO</name>
<comment type="subcellular location">
    <subcellularLocation>
        <location evidence="1">Cell membrane</location>
        <topology evidence="1">Multi-pass membrane protein</topology>
    </subcellularLocation>
</comment>
<evidence type="ECO:0000256" key="4">
    <source>
        <dbReference type="ARBA" id="ARBA00022989"/>
    </source>
</evidence>
<dbReference type="PANTHER" id="PTHR30572:SF4">
    <property type="entry name" value="ABC TRANSPORTER PERMEASE YTRF"/>
    <property type="match status" value="1"/>
</dbReference>
<feature type="domain" description="ABC3 transporter permease C-terminal" evidence="8">
    <location>
        <begin position="915"/>
        <end position="1028"/>
    </location>
</feature>
<evidence type="ECO:0000256" key="2">
    <source>
        <dbReference type="ARBA" id="ARBA00022475"/>
    </source>
</evidence>
<protein>
    <submittedName>
        <fullName evidence="9">FtsX-like permease family protein</fullName>
    </submittedName>
</protein>
<feature type="transmembrane region" description="Helical" evidence="7">
    <location>
        <begin position="477"/>
        <end position="495"/>
    </location>
</feature>
<feature type="transmembrane region" description="Helical" evidence="7">
    <location>
        <begin position="911"/>
        <end position="934"/>
    </location>
</feature>
<keyword evidence="4 7" id="KW-1133">Transmembrane helix</keyword>
<feature type="transmembrane region" description="Helical" evidence="7">
    <location>
        <begin position="964"/>
        <end position="990"/>
    </location>
</feature>
<feature type="transmembrane region" description="Helical" evidence="7">
    <location>
        <begin position="313"/>
        <end position="335"/>
    </location>
</feature>
<dbReference type="Pfam" id="PF02687">
    <property type="entry name" value="FtsX"/>
    <property type="match status" value="1"/>
</dbReference>
<gene>
    <name evidence="9" type="ORF">JQN70_01690</name>
</gene>
<keyword evidence="5 7" id="KW-0472">Membrane</keyword>
<sequence length="1046" mass="106109">MGGARLLRRRLGAHPVAVAAIAVSVLAALVVVTALQLLSAAITEAGVRSALDVPATERSLVLSASVRPGDLDAVDAVFARAAAGLPRAAVTRVGTATTRSLPGRAATDRALLADVEGIDTAARLTAGRWPERPSDAAATGTGRVEVALPEAAATGLGVGVGDTLRLADLVDAEAPVVTVEVVGTFLPRSPRDGIWEDLPLGLEGVTESEFTTYGPFVVGPGTFDGPLVGPSTVTWRAVPDLAGVRVADLPALSTRTDDLVEGLRRAVGLPLVEGDPASAPTPSVPAASPRVLTTLPPLYAGAGQVAERVRVSLLTPTILLVLLGTVALVGAAALLATVRDTETRLLRTRGASTARLAAFALGDAAVVAALGVAGTVLAAPVVVRLVSGERPLWSTTSLRDPVLWRSALPLAVLAVTVTVVTTLWVGRTRGGGRTRAGLRLAAGSGLDLVLVVLGALAAVQLRRYDTLAGTTVDPLTAAAPALVVAGLSVICLRLLPVLARAAATWGARGPGLDAAWGGWQFARRAAGQGGTLLLVLLSVGMGTIALGHRSTVEGAIADQSAFDTGAPLRVVREVAGPGSAGIGTLVDRAAGGADRVTPVWRGAVELGGVSGVTVLGVDAEAARRVLSPRPDTLDDPWTDVAGRLAAGRDLGGGVALPGAPERLTVTAEVVTDSPLGPDGFAASVRVRDARGLVSSVPLGAVSTTPRPLVADLRGLGLVPPLAVVGVSVPLPDYAYYFLPEPSFDLVVRALAADGTPVEVGRGLRASSDRSGLWLAAAPGASRPVPAVVTREVADALRVGAGRQVTLPLGVRDLPVTVVSVVDSLPTAQVPGRGILLDLPTVEATPERVGGGSDVRSRSVFEPQEWWAAPADPEAAARAVRAEAPYGTTVLVADEEAAQRRGDPVNAGMRSAMLLVTLASVLLAGVGFAASTAALGRARRHENAVLLALGMPPGRIRTVLVLERVLVVVVTVLVGVVLGVVAAVTVVPLLVGGDGHPQVPGVLVRLPVGELAGYAALLLLALSLVGAVVLRRTSRDLAGELREGEGG</sequence>
<feature type="transmembrane region" description="Helical" evidence="7">
    <location>
        <begin position="356"/>
        <end position="382"/>
    </location>
</feature>
<comment type="similarity">
    <text evidence="6">Belongs to the ABC-4 integral membrane protein family.</text>
</comment>
<feature type="transmembrane region" description="Helical" evidence="7">
    <location>
        <begin position="529"/>
        <end position="547"/>
    </location>
</feature>
<dbReference type="InterPro" id="IPR050250">
    <property type="entry name" value="Macrolide_Exporter_MacB"/>
</dbReference>
<feature type="transmembrane region" description="Helical" evidence="7">
    <location>
        <begin position="402"/>
        <end position="425"/>
    </location>
</feature>
<evidence type="ECO:0000256" key="1">
    <source>
        <dbReference type="ARBA" id="ARBA00004651"/>
    </source>
</evidence>
<evidence type="ECO:0000259" key="8">
    <source>
        <dbReference type="Pfam" id="PF02687"/>
    </source>
</evidence>
<evidence type="ECO:0000256" key="3">
    <source>
        <dbReference type="ARBA" id="ARBA00022692"/>
    </source>
</evidence>
<keyword evidence="10" id="KW-1185">Reference proteome</keyword>
<comment type="caution">
    <text evidence="9">The sequence shown here is derived from an EMBL/GenBank/DDBJ whole genome shotgun (WGS) entry which is preliminary data.</text>
</comment>
<feature type="transmembrane region" description="Helical" evidence="7">
    <location>
        <begin position="437"/>
        <end position="457"/>
    </location>
</feature>
<reference evidence="9" key="1">
    <citation type="submission" date="2021-02" db="EMBL/GenBank/DDBJ databases">
        <title>Phycicoccus sp. MQZ13P-5T, whole genome shotgun sequence.</title>
        <authorList>
            <person name="Tuo L."/>
        </authorList>
    </citation>
    <scope>NUCLEOTIDE SEQUENCE</scope>
    <source>
        <strain evidence="9">MQZ13P-5</strain>
    </source>
</reference>